<feature type="transmembrane region" description="Helical" evidence="1">
    <location>
        <begin position="6"/>
        <end position="28"/>
    </location>
</feature>
<evidence type="ECO:0000256" key="1">
    <source>
        <dbReference type="SAM" id="Phobius"/>
    </source>
</evidence>
<comment type="caution">
    <text evidence="3">The sequence shown here is derived from an EMBL/GenBank/DDBJ whole genome shotgun (WGS) entry which is preliminary data.</text>
</comment>
<proteinExistence type="predicted"/>
<evidence type="ECO:0000259" key="2">
    <source>
        <dbReference type="Pfam" id="PF07596"/>
    </source>
</evidence>
<sequence>MHKAFTLIELLVVIAIIAVLAAILFPVFSAAREKARQSACLNNMKNIGLALLQYTQDYDERFPFYRTPCALFGRFASRGGRYQAGGYRGALQ</sequence>
<dbReference type="Pfam" id="PF07963">
    <property type="entry name" value="N_methyl"/>
    <property type="match status" value="1"/>
</dbReference>
<gene>
    <name evidence="3" type="ORF">HRbin17_01676</name>
</gene>
<dbReference type="Proteomes" id="UP000236173">
    <property type="component" value="Unassembled WGS sequence"/>
</dbReference>
<name>A0A2H5XDA8_9BACT</name>
<protein>
    <recommendedName>
        <fullName evidence="2">DUF1559 domain-containing protein</fullName>
    </recommendedName>
</protein>
<evidence type="ECO:0000313" key="4">
    <source>
        <dbReference type="Proteomes" id="UP000236173"/>
    </source>
</evidence>
<dbReference type="NCBIfam" id="TIGR02532">
    <property type="entry name" value="IV_pilin_GFxxxE"/>
    <property type="match status" value="1"/>
</dbReference>
<accession>A0A2H5XDA8</accession>
<dbReference type="Gene3D" id="3.30.700.10">
    <property type="entry name" value="Glycoprotein, Type 4 Pilin"/>
    <property type="match status" value="1"/>
</dbReference>
<keyword evidence="1" id="KW-0812">Transmembrane</keyword>
<keyword evidence="1" id="KW-1133">Transmembrane helix</keyword>
<keyword evidence="1" id="KW-0472">Membrane</keyword>
<dbReference type="InterPro" id="IPR045584">
    <property type="entry name" value="Pilin-like"/>
</dbReference>
<evidence type="ECO:0000313" key="3">
    <source>
        <dbReference type="EMBL" id="GBC99155.1"/>
    </source>
</evidence>
<dbReference type="PANTHER" id="PTHR30093:SF2">
    <property type="entry name" value="TYPE II SECRETION SYSTEM PROTEIN H"/>
    <property type="match status" value="1"/>
</dbReference>
<dbReference type="SUPFAM" id="SSF54523">
    <property type="entry name" value="Pili subunits"/>
    <property type="match status" value="1"/>
</dbReference>
<feature type="domain" description="DUF1559" evidence="2">
    <location>
        <begin position="30"/>
        <end position="65"/>
    </location>
</feature>
<dbReference type="PANTHER" id="PTHR30093">
    <property type="entry name" value="GENERAL SECRETION PATHWAY PROTEIN G"/>
    <property type="match status" value="1"/>
</dbReference>
<dbReference type="InterPro" id="IPR011453">
    <property type="entry name" value="DUF1559"/>
</dbReference>
<organism evidence="3 4">
    <name type="scientific">Candidatus Fervidibacter japonicus</name>
    <dbReference type="NCBI Taxonomy" id="2035412"/>
    <lineage>
        <taxon>Bacteria</taxon>
        <taxon>Candidatus Fervidibacterota</taxon>
        <taxon>Candidatus Fervidibacter</taxon>
    </lineage>
</organism>
<reference evidence="4" key="1">
    <citation type="submission" date="2017-09" db="EMBL/GenBank/DDBJ databases">
        <title>Metaegenomics of thermophilic ammonia-oxidizing enrichment culture.</title>
        <authorList>
            <person name="Kato S."/>
            <person name="Suzuki K."/>
        </authorList>
    </citation>
    <scope>NUCLEOTIDE SEQUENCE [LARGE SCALE GENOMIC DNA]</scope>
</reference>
<dbReference type="AlphaFoldDB" id="A0A2H5XDA8"/>
<dbReference type="Pfam" id="PF07596">
    <property type="entry name" value="SBP_bac_10"/>
    <property type="match status" value="1"/>
</dbReference>
<dbReference type="EMBL" id="BEHT01000021">
    <property type="protein sequence ID" value="GBC99155.1"/>
    <property type="molecule type" value="Genomic_DNA"/>
</dbReference>
<dbReference type="InterPro" id="IPR012902">
    <property type="entry name" value="N_methyl_site"/>
</dbReference>